<keyword evidence="4" id="KW-0804">Transcription</keyword>
<reference evidence="7" key="1">
    <citation type="submission" date="2022-07" db="EMBL/GenBank/DDBJ databases">
        <title>Phylogenomic reconstructions and comparative analyses of Kickxellomycotina fungi.</title>
        <authorList>
            <person name="Reynolds N.K."/>
            <person name="Stajich J.E."/>
            <person name="Barry K."/>
            <person name="Grigoriev I.V."/>
            <person name="Crous P."/>
            <person name="Smith M.E."/>
        </authorList>
    </citation>
    <scope>NUCLEOTIDE SEQUENCE</scope>
    <source>
        <strain evidence="7">BCRC 34489</strain>
    </source>
</reference>
<feature type="region of interest" description="Disordered" evidence="6">
    <location>
        <begin position="690"/>
        <end position="735"/>
    </location>
</feature>
<feature type="region of interest" description="Disordered" evidence="6">
    <location>
        <begin position="757"/>
        <end position="855"/>
    </location>
</feature>
<dbReference type="GO" id="GO:0010468">
    <property type="term" value="P:regulation of gene expression"/>
    <property type="evidence" value="ECO:0007669"/>
    <property type="project" value="UniProtKB-ARBA"/>
</dbReference>
<evidence type="ECO:0000256" key="2">
    <source>
        <dbReference type="ARBA" id="ARBA00022491"/>
    </source>
</evidence>
<evidence type="ECO:0000256" key="5">
    <source>
        <dbReference type="ARBA" id="ARBA00023242"/>
    </source>
</evidence>
<dbReference type="Pfam" id="PF08598">
    <property type="entry name" value="Sds3"/>
    <property type="match status" value="1"/>
</dbReference>
<feature type="compositionally biased region" description="Low complexity" evidence="6">
    <location>
        <begin position="519"/>
        <end position="529"/>
    </location>
</feature>
<name>A0A9W8HDS2_9FUNG</name>
<comment type="caution">
    <text evidence="7">The sequence shown here is derived from an EMBL/GenBank/DDBJ whole genome shotgun (WGS) entry which is preliminary data.</text>
</comment>
<feature type="compositionally biased region" description="Acidic residues" evidence="6">
    <location>
        <begin position="43"/>
        <end position="55"/>
    </location>
</feature>
<evidence type="ECO:0000313" key="7">
    <source>
        <dbReference type="EMBL" id="KAJ2783201.1"/>
    </source>
</evidence>
<dbReference type="InterPro" id="IPR013907">
    <property type="entry name" value="Sds3"/>
</dbReference>
<comment type="subcellular location">
    <subcellularLocation>
        <location evidence="1">Nucleus</location>
    </subcellularLocation>
</comment>
<evidence type="ECO:0000256" key="3">
    <source>
        <dbReference type="ARBA" id="ARBA00023015"/>
    </source>
</evidence>
<gene>
    <name evidence="7" type="ORF">GGI15_002665</name>
</gene>
<dbReference type="Proteomes" id="UP001140172">
    <property type="component" value="Unassembled WGS sequence"/>
</dbReference>
<feature type="compositionally biased region" description="Polar residues" evidence="6">
    <location>
        <begin position="690"/>
        <end position="702"/>
    </location>
</feature>
<protein>
    <submittedName>
        <fullName evidence="7">Uncharacterized protein</fullName>
    </submittedName>
</protein>
<organism evidence="7 8">
    <name type="scientific">Coemansia interrupta</name>
    <dbReference type="NCBI Taxonomy" id="1126814"/>
    <lineage>
        <taxon>Eukaryota</taxon>
        <taxon>Fungi</taxon>
        <taxon>Fungi incertae sedis</taxon>
        <taxon>Zoopagomycota</taxon>
        <taxon>Kickxellomycotina</taxon>
        <taxon>Kickxellomycetes</taxon>
        <taxon>Kickxellales</taxon>
        <taxon>Kickxellaceae</taxon>
        <taxon>Coemansia</taxon>
    </lineage>
</organism>
<feature type="region of interest" description="Disordered" evidence="6">
    <location>
        <begin position="492"/>
        <end position="675"/>
    </location>
</feature>
<feature type="compositionally biased region" description="Polar residues" evidence="6">
    <location>
        <begin position="608"/>
        <end position="637"/>
    </location>
</feature>
<feature type="compositionally biased region" description="Low complexity" evidence="6">
    <location>
        <begin position="761"/>
        <end position="776"/>
    </location>
</feature>
<feature type="compositionally biased region" description="Polar residues" evidence="6">
    <location>
        <begin position="846"/>
        <end position="855"/>
    </location>
</feature>
<evidence type="ECO:0000256" key="1">
    <source>
        <dbReference type="ARBA" id="ARBA00004123"/>
    </source>
</evidence>
<evidence type="ECO:0000313" key="8">
    <source>
        <dbReference type="Proteomes" id="UP001140172"/>
    </source>
</evidence>
<proteinExistence type="predicted"/>
<evidence type="ECO:0000256" key="6">
    <source>
        <dbReference type="SAM" id="MobiDB-lite"/>
    </source>
</evidence>
<dbReference type="EMBL" id="JANBUM010000151">
    <property type="protein sequence ID" value="KAJ2783201.1"/>
    <property type="molecule type" value="Genomic_DNA"/>
</dbReference>
<keyword evidence="3" id="KW-0805">Transcription regulation</keyword>
<feature type="compositionally biased region" description="Low complexity" evidence="6">
    <location>
        <begin position="581"/>
        <end position="596"/>
    </location>
</feature>
<keyword evidence="5" id="KW-0539">Nucleus</keyword>
<evidence type="ECO:0000256" key="4">
    <source>
        <dbReference type="ARBA" id="ARBA00023163"/>
    </source>
</evidence>
<feature type="region of interest" description="Disordered" evidence="6">
    <location>
        <begin position="22"/>
        <end position="55"/>
    </location>
</feature>
<sequence>MEVVDQSPEEYFRQYAAAALLHNSDDESADDNAHSNNGKEEAWSEIEDASGAEDDPAVLRRKRVLRHGRERLTEMKERFNAAKKRLVDARKAQLDLEMSQLRDGTHPQYKEYMDQVDARWNDRLDKIKEKMEYSRNLAQLNFDSSKRSAANTFIASRAELRHAMILQRKKKMWALADRLRGLERLREAILDIACPQSNVNGPAVPTRGTMASPESIHLLNLPDTQMDKTDQDGDISAAYGIPALLNYEDTMYGDGIQDLSADNAAAGADMQVPGYNGGEMIANQHGSEDVMVVNSTAVYDGADVSQDYNQQQQQQQAYLSHQTIPEAPHMAYNASGSRHDSVTAPAATISAAAATASANNAPSVAAAPHTYSMSAAGMNNTGVAQTHYNDPSYQKPHYYDTGVYKTSAPSSNIADMQHKSAVEADPAAGYSYGGNAASSSKRKHAYSNGRADDLNATASGYYDGSAVAGSSGAPPVPASNGYPVAREGTVYDYDGNAPSKRQRMMQASTTWPGSPPHYPQQSQQYAYHQETQEWQEPSAPGFCKGGYQATDPKSALPPYGYSRHEEQHHRIYKGASGDGTGASAAAYQSQYHSQGQMPRDDQQPYHYGQQNPDYHRQGASSTYYSSQKYDYPSESSTYYHQQQQQRYYQAQDGGYYQTPSHYQQSAQPSVGRVSGGAHVVSHQSDAYYQGSSHHYNQQQQPLPASGSFAGQPYHSHHHSHHASNSSYSGLDTGISMPAPSNSNTWDDYYSQQAKTNGVRAHYPSSHSYHHQQQQQHGRSDGVAEYGGDSNGYYRNSQQAHSMQQLHQHQQQPQSQAQPQHAGGGGGAPAYHRRQTTTTGGGDGLHYSSSLTHILK</sequence>
<accession>A0A9W8HDS2</accession>
<dbReference type="OrthoDB" id="1363at2759"/>
<keyword evidence="2" id="KW-0678">Repressor</keyword>
<feature type="compositionally biased region" description="Polar residues" evidence="6">
    <location>
        <begin position="658"/>
        <end position="668"/>
    </location>
</feature>
<feature type="compositionally biased region" description="Low complexity" evidence="6">
    <location>
        <begin position="796"/>
        <end position="820"/>
    </location>
</feature>
<feature type="compositionally biased region" description="Low complexity" evidence="6">
    <location>
        <begin position="638"/>
        <end position="657"/>
    </location>
</feature>
<dbReference type="AlphaFoldDB" id="A0A9W8HDS2"/>
<dbReference type="GO" id="GO:0005654">
    <property type="term" value="C:nucleoplasm"/>
    <property type="evidence" value="ECO:0007669"/>
    <property type="project" value="UniProtKB-ARBA"/>
</dbReference>
<feature type="compositionally biased region" description="Basic and acidic residues" evidence="6">
    <location>
        <begin position="31"/>
        <end position="42"/>
    </location>
</feature>
<keyword evidence="8" id="KW-1185">Reference proteome</keyword>